<reference evidence="4 5" key="1">
    <citation type="journal article" date="2011" name="J. Gen. Appl. Microbiol.">
        <title>Draft genome sequencing of the enigmatic basidiomycete Mixia osmundae.</title>
        <authorList>
            <person name="Nishida H."/>
            <person name="Nagatsuka Y."/>
            <person name="Sugiyama J."/>
        </authorList>
    </citation>
    <scope>NUCLEOTIDE SEQUENCE [LARGE SCALE GENOMIC DNA]</scope>
    <source>
        <strain evidence="5">CBS 9802 / IAM 14324 / JCM 22182 / KY 12970</strain>
    </source>
</reference>
<keyword evidence="1" id="KW-0677">Repeat</keyword>
<evidence type="ECO:0000313" key="5">
    <source>
        <dbReference type="Proteomes" id="UP000009131"/>
    </source>
</evidence>
<dbReference type="SUPFAM" id="SSF48452">
    <property type="entry name" value="TPR-like"/>
    <property type="match status" value="1"/>
</dbReference>
<dbReference type="HOGENOM" id="CLU_078033_1_0_1"/>
<feature type="repeat" description="TPR" evidence="3">
    <location>
        <begin position="61"/>
        <end position="94"/>
    </location>
</feature>
<sequence length="233" mass="25380">MAVRMLVPVLAGTARTTAVRRYPRSVLGGGDRRALPACTCQRRFASASTESSTIDPAITESERLINEGTMLSERGDFEGAKSLYRQSLAIRPSGVGFYNLGVCQYQLRDSGGAISSFRESLKHYSSADTHQNLATALITGEHKDLVKALEHLREASKLAPGDGEIRFNLGVVLEASDYLKEALQEYTRAKELGVSRAEQNIRNVGGKIIAQSVRQQAKSQQSVLATPREKGEP</sequence>
<protein>
    <submittedName>
        <fullName evidence="4">Uncharacterized protein</fullName>
    </submittedName>
</protein>
<dbReference type="Pfam" id="PF13432">
    <property type="entry name" value="TPR_16"/>
    <property type="match status" value="1"/>
</dbReference>
<dbReference type="AlphaFoldDB" id="G7E4P5"/>
<dbReference type="InterPro" id="IPR019734">
    <property type="entry name" value="TPR_rpt"/>
</dbReference>
<accession>G7E4P5</accession>
<evidence type="ECO:0000313" key="4">
    <source>
        <dbReference type="EMBL" id="GAA97805.1"/>
    </source>
</evidence>
<dbReference type="EMBL" id="BABT02000142">
    <property type="protein sequence ID" value="GAA97805.1"/>
    <property type="molecule type" value="Genomic_DNA"/>
</dbReference>
<reference evidence="4 5" key="2">
    <citation type="journal article" date="2012" name="Open Biol.">
        <title>Characteristics of nucleosomes and linker DNA regions on the genome of the basidiomycete Mixia osmundae revealed by mono- and dinucleosome mapping.</title>
        <authorList>
            <person name="Nishida H."/>
            <person name="Kondo S."/>
            <person name="Matsumoto T."/>
            <person name="Suzuki Y."/>
            <person name="Yoshikawa H."/>
            <person name="Taylor T.D."/>
            <person name="Sugiyama J."/>
        </authorList>
    </citation>
    <scope>NUCLEOTIDE SEQUENCE [LARGE SCALE GENOMIC DNA]</scope>
    <source>
        <strain evidence="5">CBS 9802 / IAM 14324 / JCM 22182 / KY 12970</strain>
    </source>
</reference>
<dbReference type="Proteomes" id="UP000009131">
    <property type="component" value="Unassembled WGS sequence"/>
</dbReference>
<dbReference type="OMA" id="VEAMQCL"/>
<evidence type="ECO:0000256" key="3">
    <source>
        <dbReference type="PROSITE-ProRule" id="PRU00339"/>
    </source>
</evidence>
<dbReference type="SMART" id="SM00028">
    <property type="entry name" value="TPR"/>
    <property type="match status" value="3"/>
</dbReference>
<dbReference type="PANTHER" id="PTHR44227:SF3">
    <property type="entry name" value="PROTEIN O-MANNOSYL-TRANSFERASE TMTC4"/>
    <property type="match status" value="1"/>
</dbReference>
<dbReference type="InterPro" id="IPR011990">
    <property type="entry name" value="TPR-like_helical_dom_sf"/>
</dbReference>
<proteinExistence type="predicted"/>
<dbReference type="OrthoDB" id="1926212at2759"/>
<keyword evidence="5" id="KW-1185">Reference proteome</keyword>
<dbReference type="InterPro" id="IPR052346">
    <property type="entry name" value="O-mannosyl-transferase_TMTC"/>
</dbReference>
<evidence type="ECO:0000256" key="2">
    <source>
        <dbReference type="ARBA" id="ARBA00022803"/>
    </source>
</evidence>
<dbReference type="Gene3D" id="1.25.40.10">
    <property type="entry name" value="Tetratricopeptide repeat domain"/>
    <property type="match status" value="1"/>
</dbReference>
<organism evidence="4 5">
    <name type="scientific">Mixia osmundae (strain CBS 9802 / IAM 14324 / JCM 22182 / KY 12970)</name>
    <dbReference type="NCBI Taxonomy" id="764103"/>
    <lineage>
        <taxon>Eukaryota</taxon>
        <taxon>Fungi</taxon>
        <taxon>Dikarya</taxon>
        <taxon>Basidiomycota</taxon>
        <taxon>Pucciniomycotina</taxon>
        <taxon>Mixiomycetes</taxon>
        <taxon>Mixiales</taxon>
        <taxon>Mixiaceae</taxon>
        <taxon>Mixia</taxon>
    </lineage>
</organism>
<evidence type="ECO:0000256" key="1">
    <source>
        <dbReference type="ARBA" id="ARBA00022737"/>
    </source>
</evidence>
<dbReference type="RefSeq" id="XP_014566061.1">
    <property type="nucleotide sequence ID" value="XM_014710575.1"/>
</dbReference>
<keyword evidence="2 3" id="KW-0802">TPR repeat</keyword>
<dbReference type="InParanoid" id="G7E4P5"/>
<dbReference type="PANTHER" id="PTHR44227">
    <property type="match status" value="1"/>
</dbReference>
<gene>
    <name evidence="4" type="primary">Mo04484</name>
    <name evidence="4" type="ORF">E5Q_04484</name>
</gene>
<dbReference type="eggNOG" id="ENOG502S325">
    <property type="taxonomic scope" value="Eukaryota"/>
</dbReference>
<name>G7E4P5_MIXOS</name>
<comment type="caution">
    <text evidence="4">The sequence shown here is derived from an EMBL/GenBank/DDBJ whole genome shotgun (WGS) entry which is preliminary data.</text>
</comment>
<dbReference type="PROSITE" id="PS50005">
    <property type="entry name" value="TPR"/>
    <property type="match status" value="1"/>
</dbReference>